<dbReference type="PANTHER" id="PTHR30313">
    <property type="entry name" value="DNA PRIMASE"/>
    <property type="match status" value="1"/>
</dbReference>
<evidence type="ECO:0000256" key="9">
    <source>
        <dbReference type="ARBA" id="ARBA00022842"/>
    </source>
</evidence>
<dbReference type="Pfam" id="PF01807">
    <property type="entry name" value="Zn_ribbon_DnaG"/>
    <property type="match status" value="1"/>
</dbReference>
<dbReference type="CDD" id="cd03364">
    <property type="entry name" value="TOPRIM_DnaG_primases"/>
    <property type="match status" value="1"/>
</dbReference>
<comment type="similarity">
    <text evidence="12 13">Belongs to the DnaG primase family.</text>
</comment>
<dbReference type="HAMAP" id="MF_00974">
    <property type="entry name" value="DNA_primase_DnaG"/>
    <property type="match status" value="1"/>
</dbReference>
<dbReference type="Pfam" id="PF13155">
    <property type="entry name" value="Toprim_2"/>
    <property type="match status" value="1"/>
</dbReference>
<feature type="region of interest" description="Disordered" evidence="14">
    <location>
        <begin position="441"/>
        <end position="462"/>
    </location>
</feature>
<accession>D5EJD6</accession>
<dbReference type="RefSeq" id="WP_013043257.1">
    <property type="nucleotide sequence ID" value="NC_014008.1"/>
</dbReference>
<dbReference type="SUPFAM" id="SSF56731">
    <property type="entry name" value="DNA primase core"/>
    <property type="match status" value="1"/>
</dbReference>
<dbReference type="STRING" id="583355.Caka_1516"/>
<dbReference type="KEGG" id="caa:Caka_1516"/>
<evidence type="ECO:0000256" key="3">
    <source>
        <dbReference type="ARBA" id="ARBA00022679"/>
    </source>
</evidence>
<evidence type="ECO:0000256" key="8">
    <source>
        <dbReference type="ARBA" id="ARBA00022833"/>
    </source>
</evidence>
<dbReference type="Gene3D" id="3.40.1360.10">
    <property type="match status" value="1"/>
</dbReference>
<evidence type="ECO:0000256" key="11">
    <source>
        <dbReference type="ARBA" id="ARBA00023163"/>
    </source>
</evidence>
<dbReference type="FunFam" id="3.90.580.10:FF:000001">
    <property type="entry name" value="DNA primase"/>
    <property type="match status" value="1"/>
</dbReference>
<dbReference type="GO" id="GO:0006269">
    <property type="term" value="P:DNA replication, synthesis of primer"/>
    <property type="evidence" value="ECO:0007669"/>
    <property type="project" value="UniProtKB-UniRule"/>
</dbReference>
<evidence type="ECO:0000256" key="13">
    <source>
        <dbReference type="PIRNR" id="PIRNR002811"/>
    </source>
</evidence>
<dbReference type="InterPro" id="IPR013264">
    <property type="entry name" value="DNAG_N"/>
</dbReference>
<dbReference type="Proteomes" id="UP000000925">
    <property type="component" value="Chromosome"/>
</dbReference>
<organism evidence="16 17">
    <name type="scientific">Coraliomargarita akajimensis (strain DSM 45221 / IAM 15411 / JCM 23193 / KCTC 12865 / 04OKA010-24)</name>
    <dbReference type="NCBI Taxonomy" id="583355"/>
    <lineage>
        <taxon>Bacteria</taxon>
        <taxon>Pseudomonadati</taxon>
        <taxon>Verrucomicrobiota</taxon>
        <taxon>Opitutia</taxon>
        <taxon>Puniceicoccales</taxon>
        <taxon>Coraliomargaritaceae</taxon>
        <taxon>Coraliomargarita</taxon>
    </lineage>
</organism>
<comment type="subunit">
    <text evidence="12">Monomer. Interacts with DnaB.</text>
</comment>
<keyword evidence="17" id="KW-1185">Reference proteome</keyword>
<feature type="compositionally biased region" description="Polar residues" evidence="14">
    <location>
        <begin position="442"/>
        <end position="453"/>
    </location>
</feature>
<name>D5EJD6_CORAD</name>
<dbReference type="PIRSF" id="PIRSF002811">
    <property type="entry name" value="DnaG"/>
    <property type="match status" value="1"/>
</dbReference>
<keyword evidence="10 12" id="KW-0238">DNA-binding</keyword>
<keyword evidence="11 12" id="KW-0804">Transcription</keyword>
<feature type="domain" description="Zinc finger CHC2-type" evidence="15">
    <location>
        <begin position="35"/>
        <end position="89"/>
    </location>
</feature>
<dbReference type="SMART" id="SM00400">
    <property type="entry name" value="ZnF_CHCC"/>
    <property type="match status" value="1"/>
</dbReference>
<keyword evidence="4 12" id="KW-0548">Nucleotidyltransferase</keyword>
<dbReference type="GO" id="GO:0005737">
    <property type="term" value="C:cytoplasm"/>
    <property type="evidence" value="ECO:0007669"/>
    <property type="project" value="TreeGrafter"/>
</dbReference>
<dbReference type="InterPro" id="IPR019475">
    <property type="entry name" value="DNA_primase_DnaB-bd"/>
</dbReference>
<dbReference type="Pfam" id="PF08275">
    <property type="entry name" value="DNAG_N"/>
    <property type="match status" value="1"/>
</dbReference>
<dbReference type="InterPro" id="IPR034151">
    <property type="entry name" value="TOPRIM_DnaG_bac"/>
</dbReference>
<evidence type="ECO:0000256" key="2">
    <source>
        <dbReference type="ARBA" id="ARBA00022515"/>
    </source>
</evidence>
<reference evidence="16 17" key="1">
    <citation type="journal article" date="2010" name="Stand. Genomic Sci.">
        <title>Complete genome sequence of Coraliomargarita akajimensis type strain (04OKA010-24).</title>
        <authorList>
            <person name="Mavromatis K."/>
            <person name="Abt B."/>
            <person name="Brambilla E."/>
            <person name="Lapidus A."/>
            <person name="Copeland A."/>
            <person name="Deshpande S."/>
            <person name="Nolan M."/>
            <person name="Lucas S."/>
            <person name="Tice H."/>
            <person name="Cheng J.F."/>
            <person name="Han C."/>
            <person name="Detter J.C."/>
            <person name="Woyke T."/>
            <person name="Goodwin L."/>
            <person name="Pitluck S."/>
            <person name="Held B."/>
            <person name="Brettin T."/>
            <person name="Tapia R."/>
            <person name="Ivanova N."/>
            <person name="Mikhailova N."/>
            <person name="Pati A."/>
            <person name="Liolios K."/>
            <person name="Chen A."/>
            <person name="Palaniappan K."/>
            <person name="Land M."/>
            <person name="Hauser L."/>
            <person name="Chang Y.J."/>
            <person name="Jeffries C.D."/>
            <person name="Rohde M."/>
            <person name="Goker M."/>
            <person name="Bristow J."/>
            <person name="Eisen J.A."/>
            <person name="Markowitz V."/>
            <person name="Hugenholtz P."/>
            <person name="Klenk H.P."/>
            <person name="Kyrpides N.C."/>
        </authorList>
    </citation>
    <scope>NUCLEOTIDE SEQUENCE [LARGE SCALE GENOMIC DNA]</scope>
    <source>
        <strain evidence="17">DSM 45221 / IAM 15411 / JCM 23193 / KCTC 12865</strain>
    </source>
</reference>
<dbReference type="OrthoDB" id="9803773at2"/>
<evidence type="ECO:0000313" key="17">
    <source>
        <dbReference type="Proteomes" id="UP000000925"/>
    </source>
</evidence>
<dbReference type="NCBIfam" id="TIGR01391">
    <property type="entry name" value="dnaG"/>
    <property type="match status" value="1"/>
</dbReference>
<evidence type="ECO:0000256" key="5">
    <source>
        <dbReference type="ARBA" id="ARBA00022705"/>
    </source>
</evidence>
<dbReference type="EMBL" id="CP001998">
    <property type="protein sequence ID" value="ADE54535.1"/>
    <property type="molecule type" value="Genomic_DNA"/>
</dbReference>
<keyword evidence="5 12" id="KW-0235">DNA replication</keyword>
<keyword evidence="9" id="KW-0460">Magnesium</keyword>
<dbReference type="HOGENOM" id="CLU_013501_3_3_0"/>
<keyword evidence="3 12" id="KW-0808">Transferase</keyword>
<keyword evidence="6 13" id="KW-0479">Metal-binding</keyword>
<dbReference type="GO" id="GO:0000428">
    <property type="term" value="C:DNA-directed RNA polymerase complex"/>
    <property type="evidence" value="ECO:0007669"/>
    <property type="project" value="UniProtKB-KW"/>
</dbReference>
<evidence type="ECO:0000256" key="10">
    <source>
        <dbReference type="ARBA" id="ARBA00023125"/>
    </source>
</evidence>
<comment type="catalytic activity">
    <reaction evidence="12">
        <text>ssDNA + n NTP = ssDNA/pppN(pN)n-1 hybrid + (n-1) diphosphate.</text>
        <dbReference type="EC" id="2.7.7.101"/>
    </reaction>
</comment>
<dbReference type="Pfam" id="PF10410">
    <property type="entry name" value="DnaB_bind"/>
    <property type="match status" value="1"/>
</dbReference>
<evidence type="ECO:0000256" key="14">
    <source>
        <dbReference type="SAM" id="MobiDB-lite"/>
    </source>
</evidence>
<dbReference type="InterPro" id="IPR002694">
    <property type="entry name" value="Znf_CHC2"/>
</dbReference>
<protein>
    <recommendedName>
        <fullName evidence="12 13">DNA primase</fullName>
        <ecNumber evidence="12">2.7.7.101</ecNumber>
    </recommendedName>
</protein>
<keyword evidence="8 13" id="KW-0862">Zinc</keyword>
<dbReference type="InterPro" id="IPR006295">
    <property type="entry name" value="DNA_primase_DnaG"/>
</dbReference>
<sequence>MPRISQRTIDTIKQQVNLVDVVSPYVQLKRAGRSFKGLSPFTQEKTPSFYVHPDRGFYKCFSTGEGGDCFTFVMKVENLEFGEAIEFLAKKFNIALEYEAGGPSREEVSLRKQIFELHELAAAWFHHEFLKGNEAAPVRRYWTEQRGFSIETAEAVKIGYAPAASNALAQLCQKRSISIAAMHQSGLFFARENERDYARFRSRFRGRLMVPIRDVQGRVVAFTARQLEQTPDDDPAREAKYVNSPETSIFHKGRILFGMDHARTHLKEGDSFLLVEGQLDAIRCWSVGLHTAVAPQGTALTEDQVHLMRRYEPASVECLMDGDAAGRKAALRYIPIAFKAGMEFKFLVLPEKADPDDLLRSEGAAGLDPIRAQAQSAIELAVRAGLPDGRAPSTQEKTAALRNIYELLQHVPSEVAREDYIQTVARILSVDSQAALKDFKQISRQRQGPQNTGPAPAPETSKDPLLTHATWELLWLLLHFPEYGLIISQALDYDWINTSSNEGQLLARIIAEYREGLIEDGTNFENLLETVEDRKLLAEIHTRNLECEFPKVQIQACLNTLYKNYLTTRKKELEHLIANNDSSSPDQLRLMREVKSIRNQLTTPLQLNF</sequence>
<evidence type="ECO:0000256" key="7">
    <source>
        <dbReference type="ARBA" id="ARBA00022771"/>
    </source>
</evidence>
<evidence type="ECO:0000313" key="16">
    <source>
        <dbReference type="EMBL" id="ADE54535.1"/>
    </source>
</evidence>
<proteinExistence type="inferred from homology"/>
<dbReference type="InterPro" id="IPR037068">
    <property type="entry name" value="DNA_primase_core_N_sf"/>
</dbReference>
<keyword evidence="7" id="KW-0863">Zinc-finger</keyword>
<evidence type="ECO:0000256" key="4">
    <source>
        <dbReference type="ARBA" id="ARBA00022695"/>
    </source>
</evidence>
<dbReference type="Gene3D" id="3.90.980.10">
    <property type="entry name" value="DNA primase, catalytic core, N-terminal domain"/>
    <property type="match status" value="1"/>
</dbReference>
<evidence type="ECO:0000259" key="15">
    <source>
        <dbReference type="SMART" id="SM00400"/>
    </source>
</evidence>
<gene>
    <name evidence="12" type="primary">dnaG</name>
    <name evidence="16" type="ordered locus">Caka_1516</name>
</gene>
<comment type="caution">
    <text evidence="12">Lacks conserved residue(s) required for the propagation of feature annotation.</text>
</comment>
<evidence type="ECO:0000256" key="12">
    <source>
        <dbReference type="HAMAP-Rule" id="MF_00974"/>
    </source>
</evidence>
<dbReference type="GO" id="GO:1990077">
    <property type="term" value="C:primosome complex"/>
    <property type="evidence" value="ECO:0007669"/>
    <property type="project" value="UniProtKB-KW"/>
</dbReference>
<dbReference type="GO" id="GO:0003677">
    <property type="term" value="F:DNA binding"/>
    <property type="evidence" value="ECO:0007669"/>
    <property type="project" value="UniProtKB-KW"/>
</dbReference>
<keyword evidence="1 12" id="KW-0240">DNA-directed RNA polymerase</keyword>
<dbReference type="AlphaFoldDB" id="D5EJD6"/>
<dbReference type="GO" id="GO:0008270">
    <property type="term" value="F:zinc ion binding"/>
    <property type="evidence" value="ECO:0007669"/>
    <property type="project" value="UniProtKB-KW"/>
</dbReference>
<evidence type="ECO:0000256" key="6">
    <source>
        <dbReference type="ARBA" id="ARBA00022723"/>
    </source>
</evidence>
<dbReference type="InterPro" id="IPR030846">
    <property type="entry name" value="DnaG_bac"/>
</dbReference>
<dbReference type="Gene3D" id="3.90.580.10">
    <property type="entry name" value="Zinc finger, CHC2-type domain"/>
    <property type="match status" value="1"/>
</dbReference>
<dbReference type="SUPFAM" id="SSF57783">
    <property type="entry name" value="Zinc beta-ribbon"/>
    <property type="match status" value="1"/>
</dbReference>
<dbReference type="EC" id="2.7.7.101" evidence="12"/>
<dbReference type="InterPro" id="IPR036977">
    <property type="entry name" value="DNA_primase_Znf_CHC2"/>
</dbReference>
<dbReference type="PANTHER" id="PTHR30313:SF2">
    <property type="entry name" value="DNA PRIMASE"/>
    <property type="match status" value="1"/>
</dbReference>
<dbReference type="GO" id="GO:0003899">
    <property type="term" value="F:DNA-directed RNA polymerase activity"/>
    <property type="evidence" value="ECO:0007669"/>
    <property type="project" value="UniProtKB-UniRule"/>
</dbReference>
<evidence type="ECO:0000256" key="1">
    <source>
        <dbReference type="ARBA" id="ARBA00022478"/>
    </source>
</evidence>
<comment type="function">
    <text evidence="12 13">RNA polymerase that catalyzes the synthesis of short RNA molecules used as primers for DNA polymerase during DNA replication.</text>
</comment>
<dbReference type="InterPro" id="IPR050219">
    <property type="entry name" value="DnaG_primase"/>
</dbReference>
<keyword evidence="2 12" id="KW-0639">Primosome</keyword>
<comment type="cofactor">
    <cofactor evidence="13">
        <name>Zn(2+)</name>
        <dbReference type="ChEBI" id="CHEBI:29105"/>
    </cofactor>
    <text evidence="13">Binds 1 zinc ion per monomer.</text>
</comment>
<dbReference type="eggNOG" id="COG0358">
    <property type="taxonomic scope" value="Bacteria"/>
</dbReference>